<gene>
    <name evidence="2" type="ORF">RCOM_1846390</name>
</gene>
<dbReference type="Proteomes" id="UP000008311">
    <property type="component" value="Unassembled WGS sequence"/>
</dbReference>
<proteinExistence type="predicted"/>
<dbReference type="EMBL" id="EQ979794">
    <property type="protein sequence ID" value="EEF25393.1"/>
    <property type="molecule type" value="Genomic_DNA"/>
</dbReference>
<keyword evidence="3" id="KW-1185">Reference proteome</keyword>
<evidence type="ECO:0000313" key="2">
    <source>
        <dbReference type="EMBL" id="EEF25393.1"/>
    </source>
</evidence>
<dbReference type="InParanoid" id="B9TFH1"/>
<reference evidence="3" key="1">
    <citation type="journal article" date="2010" name="Nat. Biotechnol.">
        <title>Draft genome sequence of the oilseed species Ricinus communis.</title>
        <authorList>
            <person name="Chan A.P."/>
            <person name="Crabtree J."/>
            <person name="Zhao Q."/>
            <person name="Lorenzi H."/>
            <person name="Orvis J."/>
            <person name="Puiu D."/>
            <person name="Melake-Berhan A."/>
            <person name="Jones K.M."/>
            <person name="Redman J."/>
            <person name="Chen G."/>
            <person name="Cahoon E.B."/>
            <person name="Gedil M."/>
            <person name="Stanke M."/>
            <person name="Haas B.J."/>
            <person name="Wortman J.R."/>
            <person name="Fraser-Liggett C.M."/>
            <person name="Ravel J."/>
            <person name="Rabinowicz P.D."/>
        </authorList>
    </citation>
    <scope>NUCLEOTIDE SEQUENCE [LARGE SCALE GENOMIC DNA]</scope>
    <source>
        <strain evidence="3">cv. Hale</strain>
    </source>
</reference>
<accession>B9TFH1</accession>
<feature type="region of interest" description="Disordered" evidence="1">
    <location>
        <begin position="35"/>
        <end position="98"/>
    </location>
</feature>
<feature type="non-terminal residue" evidence="2">
    <location>
        <position position="114"/>
    </location>
</feature>
<feature type="compositionally biased region" description="Low complexity" evidence="1">
    <location>
        <begin position="35"/>
        <end position="45"/>
    </location>
</feature>
<protein>
    <submittedName>
        <fullName evidence="2">Uncharacterized protein</fullName>
    </submittedName>
</protein>
<evidence type="ECO:0000313" key="3">
    <source>
        <dbReference type="Proteomes" id="UP000008311"/>
    </source>
</evidence>
<name>B9TFH1_RICCO</name>
<dbReference type="AlphaFoldDB" id="B9TFH1"/>
<sequence>VDERRGHQKQQHVADVLRRLQLGLEHVVALLRVAQQDAHQQQRQQGARRHHGAQPQVDQQRGQQHAGAQRRRHLAQSRGQRVQAVGQHGDQGAHHQLAALAHQLRPEIAVGVLA</sequence>
<feature type="non-terminal residue" evidence="2">
    <location>
        <position position="1"/>
    </location>
</feature>
<evidence type="ECO:0000256" key="1">
    <source>
        <dbReference type="SAM" id="MobiDB-lite"/>
    </source>
</evidence>
<organism evidence="2 3">
    <name type="scientific">Ricinus communis</name>
    <name type="common">Castor bean</name>
    <dbReference type="NCBI Taxonomy" id="3988"/>
    <lineage>
        <taxon>Eukaryota</taxon>
        <taxon>Viridiplantae</taxon>
        <taxon>Streptophyta</taxon>
        <taxon>Embryophyta</taxon>
        <taxon>Tracheophyta</taxon>
        <taxon>Spermatophyta</taxon>
        <taxon>Magnoliopsida</taxon>
        <taxon>eudicotyledons</taxon>
        <taxon>Gunneridae</taxon>
        <taxon>Pentapetalae</taxon>
        <taxon>rosids</taxon>
        <taxon>fabids</taxon>
        <taxon>Malpighiales</taxon>
        <taxon>Euphorbiaceae</taxon>
        <taxon>Acalyphoideae</taxon>
        <taxon>Acalypheae</taxon>
        <taxon>Ricinus</taxon>
    </lineage>
</organism>